<comment type="caution">
    <text evidence="2">The sequence shown here is derived from an EMBL/GenBank/DDBJ whole genome shotgun (WGS) entry which is preliminary data.</text>
</comment>
<evidence type="ECO:0000256" key="1">
    <source>
        <dbReference type="SAM" id="Phobius"/>
    </source>
</evidence>
<proteinExistence type="predicted"/>
<evidence type="ECO:0000313" key="3">
    <source>
        <dbReference type="Proteomes" id="UP001476282"/>
    </source>
</evidence>
<keyword evidence="1" id="KW-0472">Membrane</keyword>
<keyword evidence="1" id="KW-0812">Transmembrane</keyword>
<keyword evidence="1" id="KW-1133">Transmembrane helix</keyword>
<dbReference type="Proteomes" id="UP001476282">
    <property type="component" value="Unassembled WGS sequence"/>
</dbReference>
<protein>
    <submittedName>
        <fullName evidence="2">Uncharacterized protein</fullName>
    </submittedName>
</protein>
<dbReference type="EMBL" id="BAABRI010000004">
    <property type="protein sequence ID" value="GAA5481751.1"/>
    <property type="molecule type" value="Genomic_DNA"/>
</dbReference>
<name>A0ABP9UJE1_9BACT</name>
<keyword evidence="3" id="KW-1185">Reference proteome</keyword>
<organism evidence="2 3">
    <name type="scientific">Haloferula sargassicola</name>
    <dbReference type="NCBI Taxonomy" id="490096"/>
    <lineage>
        <taxon>Bacteria</taxon>
        <taxon>Pseudomonadati</taxon>
        <taxon>Verrucomicrobiota</taxon>
        <taxon>Verrucomicrobiia</taxon>
        <taxon>Verrucomicrobiales</taxon>
        <taxon>Verrucomicrobiaceae</taxon>
        <taxon>Haloferula</taxon>
    </lineage>
</organism>
<evidence type="ECO:0000313" key="2">
    <source>
        <dbReference type="EMBL" id="GAA5481751.1"/>
    </source>
</evidence>
<accession>A0ABP9UJE1</accession>
<feature type="transmembrane region" description="Helical" evidence="1">
    <location>
        <begin position="6"/>
        <end position="29"/>
    </location>
</feature>
<reference evidence="2 3" key="1">
    <citation type="submission" date="2024-02" db="EMBL/GenBank/DDBJ databases">
        <title>Haloferula sargassicola NBRC 104335.</title>
        <authorList>
            <person name="Ichikawa N."/>
            <person name="Katano-Makiyama Y."/>
            <person name="Hidaka K."/>
        </authorList>
    </citation>
    <scope>NUCLEOTIDE SEQUENCE [LARGE SCALE GENOMIC DNA]</scope>
    <source>
        <strain evidence="2 3">NBRC 104335</strain>
    </source>
</reference>
<sequence length="153" mass="17135">MNQKAVVAIWMSILAVMVLGAGAVGYKVYKRMQAKKMMQWEGKMALNAPEQLTDEQLVEWAAEMDKRMDREGVVKPVIEELNLVATWQVPDEAAAMDRLKSSTKIVVEDGKLIFSVRDRDKDLIPQLQKSLGQSYDRALKAEREASLTPTGAP</sequence>
<dbReference type="RefSeq" id="WP_353565899.1">
    <property type="nucleotide sequence ID" value="NZ_BAABRI010000004.1"/>
</dbReference>
<gene>
    <name evidence="2" type="ORF">Hsar01_00962</name>
</gene>